<dbReference type="EMBL" id="AP027079">
    <property type="protein sequence ID" value="BDU68116.1"/>
    <property type="molecule type" value="Genomic_DNA"/>
</dbReference>
<evidence type="ECO:0000259" key="10">
    <source>
        <dbReference type="PROSITE" id="PS51918"/>
    </source>
</evidence>
<evidence type="ECO:0000256" key="6">
    <source>
        <dbReference type="ARBA" id="ARBA00022723"/>
    </source>
</evidence>
<evidence type="ECO:0000256" key="2">
    <source>
        <dbReference type="ARBA" id="ARBA00006100"/>
    </source>
</evidence>
<organism evidence="11 12">
    <name type="scientific">Geothrix oryzae</name>
    <dbReference type="NCBI Taxonomy" id="2927975"/>
    <lineage>
        <taxon>Bacteria</taxon>
        <taxon>Pseudomonadati</taxon>
        <taxon>Acidobacteriota</taxon>
        <taxon>Holophagae</taxon>
        <taxon>Holophagales</taxon>
        <taxon>Holophagaceae</taxon>
        <taxon>Geothrix</taxon>
    </lineage>
</organism>
<keyword evidence="12" id="KW-1185">Reference proteome</keyword>
<evidence type="ECO:0000256" key="8">
    <source>
        <dbReference type="ARBA" id="ARBA00023014"/>
    </source>
</evidence>
<feature type="domain" description="Radical SAM core" evidence="10">
    <location>
        <begin position="19"/>
        <end position="254"/>
    </location>
</feature>
<dbReference type="Gene3D" id="3.20.20.70">
    <property type="entry name" value="Aldolase class I"/>
    <property type="match status" value="1"/>
</dbReference>
<dbReference type="PANTHER" id="PTHR13932:SF5">
    <property type="entry name" value="RADICAL S-ADENOSYL METHIONINE DOMAIN-CONTAINING PROTEIN 1, MITOCHONDRIAL"/>
    <property type="match status" value="1"/>
</dbReference>
<dbReference type="PANTHER" id="PTHR13932">
    <property type="entry name" value="COPROPORPHYRINIGEN III OXIDASE"/>
    <property type="match status" value="1"/>
</dbReference>
<accession>A0ABN6UTY3</accession>
<keyword evidence="7" id="KW-0408">Iron</keyword>
<keyword evidence="4" id="KW-0349">Heme</keyword>
<evidence type="ECO:0000256" key="3">
    <source>
        <dbReference type="ARBA" id="ARBA00017228"/>
    </source>
</evidence>
<dbReference type="InterPro" id="IPR013785">
    <property type="entry name" value="Aldolase_TIM"/>
</dbReference>
<evidence type="ECO:0000256" key="7">
    <source>
        <dbReference type="ARBA" id="ARBA00023004"/>
    </source>
</evidence>
<keyword evidence="8" id="KW-0411">Iron-sulfur</keyword>
<dbReference type="InterPro" id="IPR058240">
    <property type="entry name" value="rSAM_sf"/>
</dbReference>
<dbReference type="InterPro" id="IPR034505">
    <property type="entry name" value="Coproporphyrinogen-III_oxidase"/>
</dbReference>
<dbReference type="InterPro" id="IPR007197">
    <property type="entry name" value="rSAM"/>
</dbReference>
<dbReference type="InterPro" id="IPR004559">
    <property type="entry name" value="HemW-like"/>
</dbReference>
<dbReference type="SFLD" id="SFLDG01065">
    <property type="entry name" value="anaerobic_coproporphyrinogen-I"/>
    <property type="match status" value="1"/>
</dbReference>
<evidence type="ECO:0000313" key="11">
    <source>
        <dbReference type="EMBL" id="BDU68116.1"/>
    </source>
</evidence>
<dbReference type="PROSITE" id="PS51918">
    <property type="entry name" value="RADICAL_SAM"/>
    <property type="match status" value="1"/>
</dbReference>
<reference evidence="12" key="1">
    <citation type="journal article" date="2023" name="Int. J. Syst. Evol. Microbiol.">
        <title>Mesoterricola silvestris gen. nov., sp. nov., Mesoterricola sediminis sp. nov., Geothrix oryzae sp. nov., Geothrix edaphica sp. nov., Geothrix rubra sp. nov., and Geothrix limicola sp. nov., six novel members of Acidobacteriota isolated from soils.</title>
        <authorList>
            <person name="Itoh H."/>
            <person name="Sugisawa Y."/>
            <person name="Mise K."/>
            <person name="Xu Z."/>
            <person name="Kuniyasu M."/>
            <person name="Ushijima N."/>
            <person name="Kawano K."/>
            <person name="Kobayashi E."/>
            <person name="Shiratori Y."/>
            <person name="Masuda Y."/>
            <person name="Senoo K."/>
        </authorList>
    </citation>
    <scope>NUCLEOTIDE SEQUENCE [LARGE SCALE GENOMIC DNA]</scope>
    <source>
        <strain evidence="12">Red222</strain>
    </source>
</reference>
<evidence type="ECO:0000256" key="5">
    <source>
        <dbReference type="ARBA" id="ARBA00022691"/>
    </source>
</evidence>
<keyword evidence="5" id="KW-0949">S-adenosyl-L-methionine</keyword>
<dbReference type="InterPro" id="IPR006638">
    <property type="entry name" value="Elp3/MiaA/NifB-like_rSAM"/>
</dbReference>
<gene>
    <name evidence="11" type="primary">hemN_1</name>
    <name evidence="11" type="ORF">GETHOR_02170</name>
</gene>
<name>A0ABN6UTY3_9BACT</name>
<keyword evidence="6" id="KW-0479">Metal-binding</keyword>
<evidence type="ECO:0000256" key="4">
    <source>
        <dbReference type="ARBA" id="ARBA00022617"/>
    </source>
</evidence>
<protein>
    <recommendedName>
        <fullName evidence="3">Heme chaperone HemW</fullName>
    </recommendedName>
</protein>
<dbReference type="Proteomes" id="UP001242010">
    <property type="component" value="Chromosome"/>
</dbReference>
<dbReference type="SFLD" id="SFLDS00029">
    <property type="entry name" value="Radical_SAM"/>
    <property type="match status" value="1"/>
</dbReference>
<keyword evidence="9" id="KW-0143">Chaperone</keyword>
<comment type="cofactor">
    <cofactor evidence="1">
        <name>[4Fe-4S] cluster</name>
        <dbReference type="ChEBI" id="CHEBI:49883"/>
    </cofactor>
</comment>
<evidence type="ECO:0000256" key="1">
    <source>
        <dbReference type="ARBA" id="ARBA00001966"/>
    </source>
</evidence>
<proteinExistence type="inferred from homology"/>
<evidence type="ECO:0000256" key="9">
    <source>
        <dbReference type="ARBA" id="ARBA00023186"/>
    </source>
</evidence>
<dbReference type="CDD" id="cd01335">
    <property type="entry name" value="Radical_SAM"/>
    <property type="match status" value="1"/>
</dbReference>
<dbReference type="SUPFAM" id="SSF102114">
    <property type="entry name" value="Radical SAM enzymes"/>
    <property type="match status" value="1"/>
</dbReference>
<dbReference type="RefSeq" id="WP_286354741.1">
    <property type="nucleotide sequence ID" value="NZ_AP027079.1"/>
</dbReference>
<evidence type="ECO:0000313" key="12">
    <source>
        <dbReference type="Proteomes" id="UP001242010"/>
    </source>
</evidence>
<dbReference type="SMART" id="SM00729">
    <property type="entry name" value="Elp3"/>
    <property type="match status" value="1"/>
</dbReference>
<sequence>MSPDLPPVLAERLPALRSAAQAEPLGLYLHIPFCLDRCTYCSFATTRDRELQPATVRRLISQVRAWGEALGSPRVDTLYLGGGTPSLLTPAELTELTAAVREAFDLSPLREATFEANPGTVDLAWLQQARGLGWDRVSLGVQALDDGLLGRLGRIHGEAQALEALDLAGRAGFRRRSADLMVGIPGQSLAKVVEDARVLAATGIDHLSIYLLDLDKACPLRADIDAGRLSLPSEDEVADVFEALQEVLPRLGLAPYEISNYARPGAESIHNTRYWERRPYLGLGPSAASQLGAFRWTESAVIPAWADGRGALDLQELDAAEILAETPLLGLRLHRGVAWGALRSEADARHLQPLCDGWEARLHDLAKEGLVVWEGDQVRLSPRGMLLSNGILQMFV</sequence>
<dbReference type="Pfam" id="PF04055">
    <property type="entry name" value="Radical_SAM"/>
    <property type="match status" value="1"/>
</dbReference>
<comment type="similarity">
    <text evidence="2">Belongs to the anaerobic coproporphyrinogen-III oxidase family. HemW subfamily.</text>
</comment>
<dbReference type="SFLD" id="SFLDF00562">
    <property type="entry name" value="HemN-like__clustered_with_heat"/>
    <property type="match status" value="1"/>
</dbReference>